<reference evidence="7 8" key="1">
    <citation type="journal article" date="2023" name="Plants (Basel)">
        <title>Bridging the Gap: Combining Genomics and Transcriptomics Approaches to Understand Stylosanthes scabra, an Orphan Legume from the Brazilian Caatinga.</title>
        <authorList>
            <person name="Ferreira-Neto J.R.C."/>
            <person name="da Silva M.D."/>
            <person name="Binneck E."/>
            <person name="de Melo N.F."/>
            <person name="da Silva R.H."/>
            <person name="de Melo A.L.T.M."/>
            <person name="Pandolfi V."/>
            <person name="Bustamante F.O."/>
            <person name="Brasileiro-Vidal A.C."/>
            <person name="Benko-Iseppon A.M."/>
        </authorList>
    </citation>
    <scope>NUCLEOTIDE SEQUENCE [LARGE SCALE GENOMIC DNA]</scope>
    <source>
        <tissue evidence="7">Leaves</tissue>
    </source>
</reference>
<dbReference type="InterPro" id="IPR041118">
    <property type="entry name" value="Rx_N"/>
</dbReference>
<keyword evidence="3" id="KW-0611">Plant defense</keyword>
<evidence type="ECO:0000256" key="1">
    <source>
        <dbReference type="ARBA" id="ARBA00022737"/>
    </source>
</evidence>
<evidence type="ECO:0000313" key="7">
    <source>
        <dbReference type="EMBL" id="MED6218205.1"/>
    </source>
</evidence>
<evidence type="ECO:0000259" key="6">
    <source>
        <dbReference type="Pfam" id="PF18052"/>
    </source>
</evidence>
<dbReference type="EMBL" id="JASCZI010271950">
    <property type="protein sequence ID" value="MED6218205.1"/>
    <property type="molecule type" value="Genomic_DNA"/>
</dbReference>
<evidence type="ECO:0000256" key="2">
    <source>
        <dbReference type="ARBA" id="ARBA00022741"/>
    </source>
</evidence>
<dbReference type="InterPro" id="IPR002182">
    <property type="entry name" value="NB-ARC"/>
</dbReference>
<sequence length="361" mass="42140">MVDSSVVTFVLDNLSRLVDSEVTLLSGVKDQIRSLSDELKFMNIFIKSSEGKRHDPVVNQIIDVAYEAEDVVDTYVVNVNKQRSRNMLSKFFHIKGHVMMLHEVNAQMQDIKSRIEEIYQNKSKYGIQQGDFQSPIENKDFAKDLFLARRRDVEEEEVVGLVHESNLREDIQVVELFAYQAWVVWERPLLLERSTTRRRSRTCSHVVCGLLDLPAEEFKDLTDQEKMKRKVRECMSGEKYLLVLDDIWKTQVWDELQEAFPDNNNGSRILITTRVEEISHYTRATFTYRLPFLDQSKSWELFCKKVFCKEKCPDELETLGREMANACKGLPLAIEKEKEKENGIKSRIMFLGTLIKRAIEL</sequence>
<dbReference type="PANTHER" id="PTHR36766:SF53">
    <property type="entry name" value="DISEASE RESISTANCE PROTEIN RPP13-LIKE"/>
    <property type="match status" value="1"/>
</dbReference>
<dbReference type="CDD" id="cd14798">
    <property type="entry name" value="RX-CC_like"/>
    <property type="match status" value="1"/>
</dbReference>
<dbReference type="InterPro" id="IPR038005">
    <property type="entry name" value="RX-like_CC"/>
</dbReference>
<dbReference type="PANTHER" id="PTHR36766">
    <property type="entry name" value="PLANT BROAD-SPECTRUM MILDEW RESISTANCE PROTEIN RPW8"/>
    <property type="match status" value="1"/>
</dbReference>
<keyword evidence="4" id="KW-0067">ATP-binding</keyword>
<comment type="caution">
    <text evidence="7">The sequence shown here is derived from an EMBL/GenBank/DDBJ whole genome shotgun (WGS) entry which is preliminary data.</text>
</comment>
<dbReference type="InterPro" id="IPR027417">
    <property type="entry name" value="P-loop_NTPase"/>
</dbReference>
<dbReference type="InterPro" id="IPR042197">
    <property type="entry name" value="Apaf_helical"/>
</dbReference>
<protein>
    <submittedName>
        <fullName evidence="7">Uncharacterized protein</fullName>
    </submittedName>
</protein>
<dbReference type="Gene3D" id="3.40.50.300">
    <property type="entry name" value="P-loop containing nucleotide triphosphate hydrolases"/>
    <property type="match status" value="1"/>
</dbReference>
<evidence type="ECO:0000256" key="3">
    <source>
        <dbReference type="ARBA" id="ARBA00022821"/>
    </source>
</evidence>
<keyword evidence="8" id="KW-1185">Reference proteome</keyword>
<evidence type="ECO:0000313" key="8">
    <source>
        <dbReference type="Proteomes" id="UP001341840"/>
    </source>
</evidence>
<keyword evidence="2" id="KW-0547">Nucleotide-binding</keyword>
<dbReference type="Pfam" id="PF18052">
    <property type="entry name" value="Rx_N"/>
    <property type="match status" value="1"/>
</dbReference>
<dbReference type="Pfam" id="PF00931">
    <property type="entry name" value="NB-ARC"/>
    <property type="match status" value="1"/>
</dbReference>
<dbReference type="SUPFAM" id="SSF52540">
    <property type="entry name" value="P-loop containing nucleoside triphosphate hydrolases"/>
    <property type="match status" value="1"/>
</dbReference>
<dbReference type="Proteomes" id="UP001341840">
    <property type="component" value="Unassembled WGS sequence"/>
</dbReference>
<keyword evidence="1" id="KW-0677">Repeat</keyword>
<feature type="domain" description="NB-ARC" evidence="5">
    <location>
        <begin position="219"/>
        <end position="311"/>
    </location>
</feature>
<proteinExistence type="predicted"/>
<dbReference type="Gene3D" id="1.20.5.4130">
    <property type="match status" value="1"/>
</dbReference>
<dbReference type="Gene3D" id="1.10.8.430">
    <property type="entry name" value="Helical domain of apoptotic protease-activating factors"/>
    <property type="match status" value="1"/>
</dbReference>
<name>A0ABU6Z7F6_9FABA</name>
<evidence type="ECO:0000256" key="4">
    <source>
        <dbReference type="ARBA" id="ARBA00022840"/>
    </source>
</evidence>
<accession>A0ABU6Z7F6</accession>
<feature type="domain" description="Disease resistance N-terminal" evidence="6">
    <location>
        <begin position="6"/>
        <end position="93"/>
    </location>
</feature>
<organism evidence="7 8">
    <name type="scientific">Stylosanthes scabra</name>
    <dbReference type="NCBI Taxonomy" id="79078"/>
    <lineage>
        <taxon>Eukaryota</taxon>
        <taxon>Viridiplantae</taxon>
        <taxon>Streptophyta</taxon>
        <taxon>Embryophyta</taxon>
        <taxon>Tracheophyta</taxon>
        <taxon>Spermatophyta</taxon>
        <taxon>Magnoliopsida</taxon>
        <taxon>eudicotyledons</taxon>
        <taxon>Gunneridae</taxon>
        <taxon>Pentapetalae</taxon>
        <taxon>rosids</taxon>
        <taxon>fabids</taxon>
        <taxon>Fabales</taxon>
        <taxon>Fabaceae</taxon>
        <taxon>Papilionoideae</taxon>
        <taxon>50 kb inversion clade</taxon>
        <taxon>dalbergioids sensu lato</taxon>
        <taxon>Dalbergieae</taxon>
        <taxon>Pterocarpus clade</taxon>
        <taxon>Stylosanthes</taxon>
    </lineage>
</organism>
<gene>
    <name evidence="7" type="ORF">PIB30_024843</name>
</gene>
<evidence type="ECO:0000259" key="5">
    <source>
        <dbReference type="Pfam" id="PF00931"/>
    </source>
</evidence>